<dbReference type="CDD" id="cd02248">
    <property type="entry name" value="Peptidase_C1A"/>
    <property type="match status" value="1"/>
</dbReference>
<accession>A0A1S0TMD4</accession>
<name>A0A1S0TMD4_LOALO</name>
<protein>
    <recommendedName>
        <fullName evidence="7">Cathepsin L-like</fullName>
    </recommendedName>
</protein>
<evidence type="ECO:0000256" key="5">
    <source>
        <dbReference type="ARBA" id="ARBA00023145"/>
    </source>
</evidence>
<dbReference type="InterPro" id="IPR013128">
    <property type="entry name" value="Peptidase_C1A"/>
</dbReference>
<keyword evidence="4" id="KW-0788">Thiol protease</keyword>
<dbReference type="GeneID" id="9950066"/>
<evidence type="ECO:0000256" key="7">
    <source>
        <dbReference type="ARBA" id="ARBA00069138"/>
    </source>
</evidence>
<reference evidence="10" key="1">
    <citation type="submission" date="2012-04" db="EMBL/GenBank/DDBJ databases">
        <title>The Genome Sequence of Loa loa.</title>
        <authorList>
            <consortium name="The Broad Institute Genome Sequencing Platform"/>
            <consortium name="Broad Institute Genome Sequencing Center for Infectious Disease"/>
            <person name="Nutman T.B."/>
            <person name="Fink D.L."/>
            <person name="Russ C."/>
            <person name="Young S."/>
            <person name="Zeng Q."/>
            <person name="Gargeya S."/>
            <person name="Alvarado L."/>
            <person name="Berlin A."/>
            <person name="Chapman S.B."/>
            <person name="Chen Z."/>
            <person name="Freedman E."/>
            <person name="Gellesch M."/>
            <person name="Goldberg J."/>
            <person name="Griggs A."/>
            <person name="Gujja S."/>
            <person name="Heilman E.R."/>
            <person name="Heiman D."/>
            <person name="Howarth C."/>
            <person name="Mehta T."/>
            <person name="Neiman D."/>
            <person name="Pearson M."/>
            <person name="Roberts A."/>
            <person name="Saif S."/>
            <person name="Shea T."/>
            <person name="Shenoy N."/>
            <person name="Sisk P."/>
            <person name="Stolte C."/>
            <person name="Sykes S."/>
            <person name="White J."/>
            <person name="Yandava C."/>
            <person name="Haas B."/>
            <person name="Henn M.R."/>
            <person name="Nusbaum C."/>
            <person name="Birren B."/>
        </authorList>
    </citation>
    <scope>NUCLEOTIDE SEQUENCE [LARGE SCALE GENOMIC DNA]</scope>
</reference>
<dbReference type="Pfam" id="PF00112">
    <property type="entry name" value="Peptidase_C1"/>
    <property type="match status" value="1"/>
</dbReference>
<dbReference type="InterPro" id="IPR000169">
    <property type="entry name" value="Pept_cys_AS"/>
</dbReference>
<keyword evidence="5" id="KW-0865">Zymogen</keyword>
<dbReference type="GO" id="GO:0008234">
    <property type="term" value="F:cysteine-type peptidase activity"/>
    <property type="evidence" value="ECO:0007669"/>
    <property type="project" value="UniProtKB-KW"/>
</dbReference>
<organism evidence="10">
    <name type="scientific">Loa loa</name>
    <name type="common">Eye worm</name>
    <name type="synonym">Filaria loa</name>
    <dbReference type="NCBI Taxonomy" id="7209"/>
    <lineage>
        <taxon>Eukaryota</taxon>
        <taxon>Metazoa</taxon>
        <taxon>Ecdysozoa</taxon>
        <taxon>Nematoda</taxon>
        <taxon>Chromadorea</taxon>
        <taxon>Rhabditida</taxon>
        <taxon>Spirurina</taxon>
        <taxon>Spiruromorpha</taxon>
        <taxon>Filarioidea</taxon>
        <taxon>Onchocercidae</taxon>
        <taxon>Loa</taxon>
    </lineage>
</organism>
<evidence type="ECO:0000256" key="2">
    <source>
        <dbReference type="ARBA" id="ARBA00022670"/>
    </source>
</evidence>
<dbReference type="InterPro" id="IPR025660">
    <property type="entry name" value="Pept_his_AS"/>
</dbReference>
<proteinExistence type="inferred from homology"/>
<dbReference type="RefSeq" id="XP_003148161.1">
    <property type="nucleotide sequence ID" value="XM_003148113.1"/>
</dbReference>
<sequence length="319" mass="36461">MQQLKEVIAKFDKDYKQGNMTKLSSDFKNALKEYGDGKHYDPNETKLRMAIFESNKLLTEKINKKYDEGLISFKTGLNDLADLTDEEFSRMNGFRQPNKTINGRRQTRQIRYYQYNRYKRLPYSVDWRENGVVTPVRNQGQCGSCYAFSAAGALEAFYKMRTGKLLNLSPQNIVDCTQEFGNFGCDGGYMVPAFYYATKVGIASEWTYPYVGIEQRCKSRTNIAIVKDNGFSEIEPGDELALKHAVAEQGPVVVAISASKRSFRFYKNGVYYDPNWGEIDHAVLVVGYGTHQTYGDYWIVKNSWGTGWGDNGYFLYGTK</sequence>
<dbReference type="KEGG" id="loa:LOAG_12600"/>
<evidence type="ECO:0000256" key="6">
    <source>
        <dbReference type="ARBA" id="ARBA00023157"/>
    </source>
</evidence>
<dbReference type="Gene3D" id="3.90.70.10">
    <property type="entry name" value="Cysteine proteinases"/>
    <property type="match status" value="1"/>
</dbReference>
<dbReference type="SMART" id="SM00645">
    <property type="entry name" value="Pept_C1"/>
    <property type="match status" value="1"/>
</dbReference>
<keyword evidence="6" id="KW-1015">Disulfide bond</keyword>
<dbReference type="PRINTS" id="PR00705">
    <property type="entry name" value="PAPAIN"/>
</dbReference>
<dbReference type="OMA" id="VASETHY"/>
<comment type="similarity">
    <text evidence="1">Belongs to the peptidase C1 family.</text>
</comment>
<dbReference type="EMBL" id="JH712134">
    <property type="protein sequence ID" value="EFO15907.1"/>
    <property type="molecule type" value="Genomic_DNA"/>
</dbReference>
<evidence type="ECO:0000259" key="8">
    <source>
        <dbReference type="SMART" id="SM00645"/>
    </source>
</evidence>
<gene>
    <name evidence="10" type="ORF">LOAG_12600</name>
</gene>
<dbReference type="InterPro" id="IPR000668">
    <property type="entry name" value="Peptidase_C1A_C"/>
</dbReference>
<dbReference type="PROSITE" id="PS00139">
    <property type="entry name" value="THIOL_PROTEASE_CYS"/>
    <property type="match status" value="1"/>
</dbReference>
<dbReference type="InterPro" id="IPR039417">
    <property type="entry name" value="Peptidase_C1A_papain-like"/>
</dbReference>
<evidence type="ECO:0000256" key="4">
    <source>
        <dbReference type="ARBA" id="ARBA00022807"/>
    </source>
</evidence>
<dbReference type="PANTHER" id="PTHR12411">
    <property type="entry name" value="CYSTEINE PROTEASE FAMILY C1-RELATED"/>
    <property type="match status" value="1"/>
</dbReference>
<evidence type="ECO:0000313" key="10">
    <source>
        <dbReference type="EMBL" id="EFO15907.1"/>
    </source>
</evidence>
<dbReference type="SMART" id="SM00848">
    <property type="entry name" value="Inhibitor_I29"/>
    <property type="match status" value="1"/>
</dbReference>
<dbReference type="GO" id="GO:0006508">
    <property type="term" value="P:proteolysis"/>
    <property type="evidence" value="ECO:0007669"/>
    <property type="project" value="UniProtKB-KW"/>
</dbReference>
<dbReference type="SUPFAM" id="SSF54001">
    <property type="entry name" value="Cysteine proteinases"/>
    <property type="match status" value="1"/>
</dbReference>
<feature type="domain" description="Peptidase C1A papain C-terminal" evidence="8">
    <location>
        <begin position="121"/>
        <end position="318"/>
    </location>
</feature>
<keyword evidence="2 10" id="KW-0645">Protease</keyword>
<evidence type="ECO:0000259" key="9">
    <source>
        <dbReference type="SMART" id="SM00848"/>
    </source>
</evidence>
<evidence type="ECO:0000256" key="1">
    <source>
        <dbReference type="ARBA" id="ARBA00008455"/>
    </source>
</evidence>
<dbReference type="FunFam" id="3.90.70.10:FF:000006">
    <property type="entry name" value="Cathepsin S"/>
    <property type="match status" value="1"/>
</dbReference>
<dbReference type="InterPro" id="IPR013201">
    <property type="entry name" value="Prot_inhib_I29"/>
</dbReference>
<dbReference type="Pfam" id="PF08246">
    <property type="entry name" value="Inhibitor_I29"/>
    <property type="match status" value="1"/>
</dbReference>
<dbReference type="OrthoDB" id="5840442at2759"/>
<keyword evidence="3" id="KW-0378">Hydrolase</keyword>
<dbReference type="InParanoid" id="A0A1S0TMD4"/>
<dbReference type="CTD" id="9950066"/>
<evidence type="ECO:0000256" key="3">
    <source>
        <dbReference type="ARBA" id="ARBA00022801"/>
    </source>
</evidence>
<dbReference type="InterPro" id="IPR038765">
    <property type="entry name" value="Papain-like_cys_pep_sf"/>
</dbReference>
<dbReference type="AlphaFoldDB" id="A0A1S0TMD4"/>
<feature type="domain" description="Cathepsin propeptide inhibitor" evidence="9">
    <location>
        <begin position="27"/>
        <end position="88"/>
    </location>
</feature>
<dbReference type="PROSITE" id="PS00639">
    <property type="entry name" value="THIOL_PROTEASE_HIS"/>
    <property type="match status" value="1"/>
</dbReference>